<keyword evidence="1" id="KW-1133">Transmembrane helix</keyword>
<dbReference type="SMART" id="SM00241">
    <property type="entry name" value="ZP"/>
    <property type="match status" value="1"/>
</dbReference>
<keyword evidence="1" id="KW-0472">Membrane</keyword>
<feature type="domain" description="Apple" evidence="3">
    <location>
        <begin position="119"/>
        <end position="213"/>
    </location>
</feature>
<feature type="domain" description="ZP" evidence="4">
    <location>
        <begin position="314"/>
        <end position="582"/>
    </location>
</feature>
<evidence type="ECO:0000259" key="4">
    <source>
        <dbReference type="PROSITE" id="PS51034"/>
    </source>
</evidence>
<gene>
    <name evidence="5" type="ORF">BEMITA_LOCUS7803</name>
</gene>
<dbReference type="GO" id="GO:0009653">
    <property type="term" value="P:anatomical structure morphogenesis"/>
    <property type="evidence" value="ECO:0007669"/>
    <property type="project" value="TreeGrafter"/>
</dbReference>
<evidence type="ECO:0000256" key="1">
    <source>
        <dbReference type="SAM" id="Phobius"/>
    </source>
</evidence>
<feature type="signal peptide" evidence="2">
    <location>
        <begin position="1"/>
        <end position="23"/>
    </location>
</feature>
<dbReference type="InterPro" id="IPR003609">
    <property type="entry name" value="Pan_app"/>
</dbReference>
<protein>
    <submittedName>
        <fullName evidence="5">Uncharacterized protein</fullName>
    </submittedName>
</protein>
<dbReference type="Proteomes" id="UP001152759">
    <property type="component" value="Chromosome 4"/>
</dbReference>
<evidence type="ECO:0000256" key="2">
    <source>
        <dbReference type="SAM" id="SignalP"/>
    </source>
</evidence>
<dbReference type="InterPro" id="IPR001507">
    <property type="entry name" value="ZP_dom"/>
</dbReference>
<keyword evidence="1" id="KW-0812">Transmembrane</keyword>
<dbReference type="InterPro" id="IPR052774">
    <property type="entry name" value="Celegans_DevNeuronal_Protein"/>
</dbReference>
<dbReference type="PROSITE" id="PS51034">
    <property type="entry name" value="ZP_2"/>
    <property type="match status" value="1"/>
</dbReference>
<dbReference type="SUPFAM" id="SSF57414">
    <property type="entry name" value="Hairpin loop containing domain-like"/>
    <property type="match status" value="1"/>
</dbReference>
<dbReference type="AlphaFoldDB" id="A0A9P0AEA2"/>
<feature type="transmembrane region" description="Helical" evidence="1">
    <location>
        <begin position="632"/>
        <end position="657"/>
    </location>
</feature>
<dbReference type="PANTHER" id="PTHR47327">
    <property type="entry name" value="FI18240P1-RELATED"/>
    <property type="match status" value="1"/>
</dbReference>
<keyword evidence="6" id="KW-1185">Reference proteome</keyword>
<feature type="domain" description="Apple" evidence="3">
    <location>
        <begin position="26"/>
        <end position="112"/>
    </location>
</feature>
<organism evidence="5 6">
    <name type="scientific">Bemisia tabaci</name>
    <name type="common">Sweetpotato whitefly</name>
    <name type="synonym">Aleurodes tabaci</name>
    <dbReference type="NCBI Taxonomy" id="7038"/>
    <lineage>
        <taxon>Eukaryota</taxon>
        <taxon>Metazoa</taxon>
        <taxon>Ecdysozoa</taxon>
        <taxon>Arthropoda</taxon>
        <taxon>Hexapoda</taxon>
        <taxon>Insecta</taxon>
        <taxon>Pterygota</taxon>
        <taxon>Neoptera</taxon>
        <taxon>Paraneoptera</taxon>
        <taxon>Hemiptera</taxon>
        <taxon>Sternorrhyncha</taxon>
        <taxon>Aleyrodoidea</taxon>
        <taxon>Aleyrodidae</taxon>
        <taxon>Aleyrodinae</taxon>
        <taxon>Bemisia</taxon>
    </lineage>
</organism>
<dbReference type="EMBL" id="OU963865">
    <property type="protein sequence ID" value="CAH0388921.1"/>
    <property type="molecule type" value="Genomic_DNA"/>
</dbReference>
<reference evidence="5" key="1">
    <citation type="submission" date="2021-12" db="EMBL/GenBank/DDBJ databases">
        <authorList>
            <person name="King R."/>
        </authorList>
    </citation>
    <scope>NUCLEOTIDE SEQUENCE</scope>
</reference>
<evidence type="ECO:0000313" key="6">
    <source>
        <dbReference type="Proteomes" id="UP001152759"/>
    </source>
</evidence>
<evidence type="ECO:0000313" key="5">
    <source>
        <dbReference type="EMBL" id="CAH0388921.1"/>
    </source>
</evidence>
<accession>A0A9P0AEA2</accession>
<dbReference type="PANTHER" id="PTHR47327:SF8">
    <property type="entry name" value="FI17836P1"/>
    <property type="match status" value="1"/>
</dbReference>
<dbReference type="PROSITE" id="PS50948">
    <property type="entry name" value="PAN"/>
    <property type="match status" value="2"/>
</dbReference>
<name>A0A9P0AEA2_BEMTA</name>
<dbReference type="Gene3D" id="3.50.4.10">
    <property type="entry name" value="Hepatocyte Growth Factor"/>
    <property type="match status" value="2"/>
</dbReference>
<feature type="chain" id="PRO_5040319049" evidence="2">
    <location>
        <begin position="24"/>
        <end position="690"/>
    </location>
</feature>
<proteinExistence type="predicted"/>
<evidence type="ECO:0000259" key="3">
    <source>
        <dbReference type="PROSITE" id="PS50948"/>
    </source>
</evidence>
<dbReference type="Pfam" id="PF00024">
    <property type="entry name" value="PAN_1"/>
    <property type="match status" value="1"/>
</dbReference>
<sequence length="690" mass="76355">MVFIIVLLSSFLMVLSFSTLTSGQECPGGLPVTFAKVTGKSPRTYSPPVLLYASEPGVAITAECYNRCRRSTECTGFIVDYARGACFRFSESSQDAENLIITPNANYFRKVCLQVPKYCSARAWPIEYMAGVEMVGMQYTSVNNVIDRWHCAQLCLSGSNQYNGYDVGARPCLSAVYNPQTKVCSLSSENRRTRPEAFSPSAVPIIEYIENECINVSDESKRSCWHDPIPDQALLQVDLQEEGIDYEQCKRRCETEQYFNCLGFTHHCPLEKNDGKTLCQLHSDDRISAGPLALRYSQCASYTERLPCIDLTVSCSQRLMSITLHSKGFNGRLFALGHSDSCGVSGRNQIKTILPIPLTQSTNMCGVIIAYSSGEYNRTVASAIVVVQRHPIIQTAGDRVVKVSCAIPDDTTPYNYPRPSFNNITLDTSFGVSDPGGTNGLYSETISNISSTPPTYQSPPIARLRVRDLSQGGEDATETMLGDDLEFRVDIDPPYNVSVLKAGHLVASSGDARDSLLLLDWRGCPPEPQTFPALTPEGPNSLVAVFKAFRFPSSPILRFSLVLTPCEKNCQPVYCGNGVSSLGRAKRATLQMQEIPLQLSIIVRPLDINETANTTDTSRQLHSDDTEICATWGMMVAIGAIWLGIQFLLLAVCCCWASRIRREKKYNDTVSLQHDFQPRHVTWADHLQSR</sequence>
<keyword evidence="2" id="KW-0732">Signal</keyword>